<evidence type="ECO:0000256" key="1">
    <source>
        <dbReference type="SAM" id="SignalP"/>
    </source>
</evidence>
<feature type="signal peptide" evidence="1">
    <location>
        <begin position="1"/>
        <end position="19"/>
    </location>
</feature>
<dbReference type="SMART" id="SM00710">
    <property type="entry name" value="PbH1"/>
    <property type="match status" value="5"/>
</dbReference>
<evidence type="ECO:0000313" key="4">
    <source>
        <dbReference type="Proteomes" id="UP000177838"/>
    </source>
</evidence>
<feature type="chain" id="PRO_5009584112" description="Right handed beta helix domain-containing protein" evidence="1">
    <location>
        <begin position="20"/>
        <end position="460"/>
    </location>
</feature>
<dbReference type="InterPro" id="IPR006626">
    <property type="entry name" value="PbH1"/>
</dbReference>
<organism evidence="3 4">
    <name type="scientific">Candidatus Vogelbacteria bacterium RIFOXYD1_FULL_46_19</name>
    <dbReference type="NCBI Taxonomy" id="1802439"/>
    <lineage>
        <taxon>Bacteria</taxon>
        <taxon>Candidatus Vogeliibacteriota</taxon>
    </lineage>
</organism>
<feature type="domain" description="Right handed beta helix" evidence="2">
    <location>
        <begin position="234"/>
        <end position="368"/>
    </location>
</feature>
<reference evidence="3 4" key="1">
    <citation type="journal article" date="2016" name="Nat. Commun.">
        <title>Thousands of microbial genomes shed light on interconnected biogeochemical processes in an aquifer system.</title>
        <authorList>
            <person name="Anantharaman K."/>
            <person name="Brown C.T."/>
            <person name="Hug L.A."/>
            <person name="Sharon I."/>
            <person name="Castelle C.J."/>
            <person name="Probst A.J."/>
            <person name="Thomas B.C."/>
            <person name="Singh A."/>
            <person name="Wilkins M.J."/>
            <person name="Karaoz U."/>
            <person name="Brodie E.L."/>
            <person name="Williams K.H."/>
            <person name="Hubbard S.S."/>
            <person name="Banfield J.F."/>
        </authorList>
    </citation>
    <scope>NUCLEOTIDE SEQUENCE [LARGE SCALE GENOMIC DNA]</scope>
</reference>
<accession>A0A1G2QFS4</accession>
<dbReference type="SUPFAM" id="SSF51126">
    <property type="entry name" value="Pectin lyase-like"/>
    <property type="match status" value="1"/>
</dbReference>
<protein>
    <recommendedName>
        <fullName evidence="2">Right handed beta helix domain-containing protein</fullName>
    </recommendedName>
</protein>
<dbReference type="Proteomes" id="UP000177838">
    <property type="component" value="Unassembled WGS sequence"/>
</dbReference>
<dbReference type="InterPro" id="IPR039448">
    <property type="entry name" value="Beta_helix"/>
</dbReference>
<dbReference type="Pfam" id="PF13229">
    <property type="entry name" value="Beta_helix"/>
    <property type="match status" value="1"/>
</dbReference>
<evidence type="ECO:0000259" key="2">
    <source>
        <dbReference type="Pfam" id="PF13229"/>
    </source>
</evidence>
<evidence type="ECO:0000313" key="3">
    <source>
        <dbReference type="EMBL" id="OHA59238.1"/>
    </source>
</evidence>
<sequence>MKIWGVMVLGIVVAVSAGAVPTASPYVDDELTAPAGLAVGPVEKSGGAKVGATLNVPGDFPTVQQAVDAAAAGDTVVVFGPQSGPVLVDKNITLVGGDATAAIVATASMPLEAVLGTNTYHPTLYIQSATVAVADILIDGAGQGNTNYRFIGLLVISSNVTISNVAIVGVRNTPFDGSQHGVGLMAAVGSDLQITNLDISDFQKNAFAAFPDTTVTWNGGSVVGAGPTGITAQNGIQFGTSAGASGTVRNVTVRDIWYTGATWTASALLTQYSNVTFENMMVENCQAGLYAYAPTGLVVSESSFIGNDFNLVYGGSGTFTDNTFADGAGDYGIGLWLYDVVSADGTGNTFENNPYGLISGGTSTNVAFPGSRFLGNGVIGENDTGNVVDVTNSWWGTSDGPVDLPVDFNAGGWQTTDPLAPSVPATNLPGQLFLIGLLALIFTHRLLRPKSVEVGYQLER</sequence>
<keyword evidence="1" id="KW-0732">Signal</keyword>
<name>A0A1G2QFS4_9BACT</name>
<proteinExistence type="predicted"/>
<dbReference type="EMBL" id="MHTK01000008">
    <property type="protein sequence ID" value="OHA59238.1"/>
    <property type="molecule type" value="Genomic_DNA"/>
</dbReference>
<dbReference type="InterPro" id="IPR011050">
    <property type="entry name" value="Pectin_lyase_fold/virulence"/>
</dbReference>
<gene>
    <name evidence="3" type="ORF">A2589_03445</name>
</gene>
<dbReference type="STRING" id="1802439.A2589_03445"/>
<dbReference type="InterPro" id="IPR012334">
    <property type="entry name" value="Pectin_lyas_fold"/>
</dbReference>
<comment type="caution">
    <text evidence="3">The sequence shown here is derived from an EMBL/GenBank/DDBJ whole genome shotgun (WGS) entry which is preliminary data.</text>
</comment>
<dbReference type="Gene3D" id="2.160.20.10">
    <property type="entry name" value="Single-stranded right-handed beta-helix, Pectin lyase-like"/>
    <property type="match status" value="2"/>
</dbReference>
<dbReference type="AlphaFoldDB" id="A0A1G2QFS4"/>